<evidence type="ECO:0000256" key="3">
    <source>
        <dbReference type="ARBA" id="ARBA00023163"/>
    </source>
</evidence>
<reference evidence="7" key="1">
    <citation type="submission" date="2021-01" db="UniProtKB">
        <authorList>
            <consortium name="EnsemblPlants"/>
        </authorList>
    </citation>
    <scope>IDENTIFICATION</scope>
</reference>
<keyword evidence="5" id="KW-1133">Transmembrane helix</keyword>
<dbReference type="EnsemblPlants" id="Kaladp0071s0273.1.v1.1">
    <property type="protein sequence ID" value="Kaladp0071s0273.1.v1.1"/>
    <property type="gene ID" value="Kaladp0071s0273.v1.1"/>
</dbReference>
<protein>
    <recommendedName>
        <fullName evidence="6">NOT2/NOT3/NOT5 C-terminal domain-containing protein</fullName>
    </recommendedName>
</protein>
<dbReference type="AlphaFoldDB" id="A0A7N0UK30"/>
<feature type="transmembrane region" description="Helical" evidence="5">
    <location>
        <begin position="401"/>
        <end position="430"/>
    </location>
</feature>
<dbReference type="PANTHER" id="PTHR23326">
    <property type="entry name" value="CCR4 NOT-RELATED"/>
    <property type="match status" value="1"/>
</dbReference>
<keyword evidence="2" id="KW-0805">Transcription regulation</keyword>
<accession>A0A7N0UK30</accession>
<dbReference type="InterPro" id="IPR038635">
    <property type="entry name" value="CCR4-NOT_su2/3/5_C_sf"/>
</dbReference>
<evidence type="ECO:0000256" key="2">
    <source>
        <dbReference type="ARBA" id="ARBA00023015"/>
    </source>
</evidence>
<feature type="region of interest" description="Disordered" evidence="4">
    <location>
        <begin position="99"/>
        <end position="129"/>
    </location>
</feature>
<proteinExistence type="inferred from homology"/>
<evidence type="ECO:0000256" key="1">
    <source>
        <dbReference type="ARBA" id="ARBA00007682"/>
    </source>
</evidence>
<dbReference type="Gramene" id="Kaladp0071s0273.1.v1.1">
    <property type="protein sequence ID" value="Kaladp0071s0273.1.v1.1"/>
    <property type="gene ID" value="Kaladp0071s0273.v1.1"/>
</dbReference>
<feature type="compositionally biased region" description="Low complexity" evidence="4">
    <location>
        <begin position="59"/>
        <end position="78"/>
    </location>
</feature>
<evidence type="ECO:0000256" key="5">
    <source>
        <dbReference type="SAM" id="Phobius"/>
    </source>
</evidence>
<sequence>MDFVCLQEGIEVNLGLLTNGDRSGSSASDDIWLERPKIHVMSGFLNPSLNGSGSNLPDSSPRSFSASFSGQAGAPSPAYHHSGSMPGLHNVHGGSFNMGNMGGAMPSRNSTLSNIPSSGIQQPTGNVTSGRYVSSNIPIPLSQMSHGSSHGHSVVTSRGGIGIAGSPGYNSNTNSVGGSIPGILPTSASTANRSSIPGLGVSPMLGNVGHRIHSSMGNMAGGGNIGRSLSSAGGLSAPGIGSRMNLIGSGGVGSLSMQAQNRLMGGVLQQASPQVMSMLGNSYPGGGQLSQSQINSLSSMGMLGDVNNNESSPFDLNDFPQLSGRPTSAGGTQGQLGLRKHGMSPIVQQNQEFSIQNEDFPALPGFKGGNAEYSMDSHQKEQLHENAPSMMQSQHFNVGLLIIYAVWIVTLYLGFGFLCTPVLISLMYVIKQIGRSAGFNLGGTYLSHRPQQQQHVPSSGSNSLSFSQVNNNSDLLHLRSSEVFPTSHSNFHSQASGGPQGIGLQSLNSSSSVSGVGSYDQLVQQYQQQNQSQFRLQQMSAINSPYRDQNVKSTQLPHSTPDPYGLLGLLSVIRMSNPNLTSLALGTDLTTLGLNLNSAENLHKTFGGPWSEEPIRGDTDFSVPQCYSAKQPPTLHQGYFSRFSLDTLFYIFYSMPKDEAQLYAANELHNKGWFYHKEHRLWFTRVPNTEPLVKTNTYERGPYLCFDPTTFDSVRKDNFVVHYELVEKRPVLPQY</sequence>
<dbReference type="FunFam" id="2.30.30.1020:FF:000004">
    <property type="entry name" value="probable NOT transcription complex subunit VIP2 isoform X1"/>
    <property type="match status" value="1"/>
</dbReference>
<keyword evidence="3" id="KW-0804">Transcription</keyword>
<evidence type="ECO:0000313" key="8">
    <source>
        <dbReference type="Proteomes" id="UP000594263"/>
    </source>
</evidence>
<feature type="domain" description="NOT2/NOT3/NOT5 C-terminal" evidence="6">
    <location>
        <begin position="603"/>
        <end position="724"/>
    </location>
</feature>
<dbReference type="Proteomes" id="UP000594263">
    <property type="component" value="Unplaced"/>
</dbReference>
<dbReference type="Gene3D" id="2.30.30.1020">
    <property type="entry name" value="CCR4-NOT complex subunit 2/3/5, C-terminal domain"/>
    <property type="match status" value="1"/>
</dbReference>
<keyword evidence="5" id="KW-0812">Transmembrane</keyword>
<dbReference type="InterPro" id="IPR007282">
    <property type="entry name" value="NOT2/3/5_C"/>
</dbReference>
<evidence type="ECO:0000259" key="6">
    <source>
        <dbReference type="Pfam" id="PF04153"/>
    </source>
</evidence>
<name>A0A7N0UK30_KALFE</name>
<dbReference type="InterPro" id="IPR040168">
    <property type="entry name" value="Not2/3/5"/>
</dbReference>
<keyword evidence="8" id="KW-1185">Reference proteome</keyword>
<organism evidence="7 8">
    <name type="scientific">Kalanchoe fedtschenkoi</name>
    <name type="common">Lavender scallops</name>
    <name type="synonym">South American air plant</name>
    <dbReference type="NCBI Taxonomy" id="63787"/>
    <lineage>
        <taxon>Eukaryota</taxon>
        <taxon>Viridiplantae</taxon>
        <taxon>Streptophyta</taxon>
        <taxon>Embryophyta</taxon>
        <taxon>Tracheophyta</taxon>
        <taxon>Spermatophyta</taxon>
        <taxon>Magnoliopsida</taxon>
        <taxon>eudicotyledons</taxon>
        <taxon>Gunneridae</taxon>
        <taxon>Pentapetalae</taxon>
        <taxon>Saxifragales</taxon>
        <taxon>Crassulaceae</taxon>
        <taxon>Kalanchoe</taxon>
    </lineage>
</organism>
<evidence type="ECO:0000256" key="4">
    <source>
        <dbReference type="SAM" id="MobiDB-lite"/>
    </source>
</evidence>
<dbReference type="GO" id="GO:0030015">
    <property type="term" value="C:CCR4-NOT core complex"/>
    <property type="evidence" value="ECO:0007669"/>
    <property type="project" value="InterPro"/>
</dbReference>
<evidence type="ECO:0000313" key="7">
    <source>
        <dbReference type="EnsemblPlants" id="Kaladp0071s0273.1.v1.1"/>
    </source>
</evidence>
<dbReference type="OMA" id="FTAPQCY"/>
<comment type="similarity">
    <text evidence="1">Belongs to the CNOT2/3/5 family.</text>
</comment>
<feature type="region of interest" description="Disordered" evidence="4">
    <location>
        <begin position="52"/>
        <end position="86"/>
    </location>
</feature>
<dbReference type="Pfam" id="PF04153">
    <property type="entry name" value="NOT2_3_5_C"/>
    <property type="match status" value="1"/>
</dbReference>
<feature type="compositionally biased region" description="Polar residues" evidence="4">
    <location>
        <begin position="107"/>
        <end position="129"/>
    </location>
</feature>
<keyword evidence="5" id="KW-0472">Membrane</keyword>
<dbReference type="GO" id="GO:0006355">
    <property type="term" value="P:regulation of DNA-templated transcription"/>
    <property type="evidence" value="ECO:0007669"/>
    <property type="project" value="InterPro"/>
</dbReference>